<dbReference type="Gene3D" id="3.30.450.40">
    <property type="match status" value="1"/>
</dbReference>
<evidence type="ECO:0000313" key="7">
    <source>
        <dbReference type="Proteomes" id="UP000214618"/>
    </source>
</evidence>
<dbReference type="InterPro" id="IPR005471">
    <property type="entry name" value="Tscrpt_reg_IclR_N"/>
</dbReference>
<evidence type="ECO:0000259" key="5">
    <source>
        <dbReference type="PROSITE" id="PS51078"/>
    </source>
</evidence>
<dbReference type="AlphaFoldDB" id="A0A223EN16"/>
<dbReference type="Proteomes" id="UP000214618">
    <property type="component" value="Chromosome"/>
</dbReference>
<evidence type="ECO:0000256" key="2">
    <source>
        <dbReference type="ARBA" id="ARBA00023125"/>
    </source>
</evidence>
<dbReference type="PANTHER" id="PTHR30136">
    <property type="entry name" value="HELIX-TURN-HELIX TRANSCRIPTIONAL REGULATOR, ICLR FAMILY"/>
    <property type="match status" value="1"/>
</dbReference>
<gene>
    <name evidence="6" type="ORF">BS1321_22805</name>
</gene>
<dbReference type="SMART" id="SM00346">
    <property type="entry name" value="HTH_ICLR"/>
    <property type="match status" value="1"/>
</dbReference>
<dbReference type="InterPro" id="IPR029016">
    <property type="entry name" value="GAF-like_dom_sf"/>
</dbReference>
<dbReference type="PANTHER" id="PTHR30136:SF24">
    <property type="entry name" value="HTH-TYPE TRANSCRIPTIONAL REPRESSOR ALLR"/>
    <property type="match status" value="1"/>
</dbReference>
<dbReference type="GO" id="GO:0045892">
    <property type="term" value="P:negative regulation of DNA-templated transcription"/>
    <property type="evidence" value="ECO:0007669"/>
    <property type="project" value="TreeGrafter"/>
</dbReference>
<dbReference type="Gene3D" id="1.10.10.10">
    <property type="entry name" value="Winged helix-like DNA-binding domain superfamily/Winged helix DNA-binding domain"/>
    <property type="match status" value="1"/>
</dbReference>
<dbReference type="PROSITE" id="PS51077">
    <property type="entry name" value="HTH_ICLR"/>
    <property type="match status" value="1"/>
</dbReference>
<name>A0A223EN16_9BACI</name>
<dbReference type="SUPFAM" id="SSF46785">
    <property type="entry name" value="Winged helix' DNA-binding domain"/>
    <property type="match status" value="1"/>
</dbReference>
<dbReference type="InterPro" id="IPR036390">
    <property type="entry name" value="WH_DNA-bd_sf"/>
</dbReference>
<dbReference type="GeneID" id="56475612"/>
<dbReference type="SUPFAM" id="SSF55781">
    <property type="entry name" value="GAF domain-like"/>
    <property type="match status" value="1"/>
</dbReference>
<accession>A0A223EN16</accession>
<feature type="domain" description="IclR-ED" evidence="5">
    <location>
        <begin position="66"/>
        <end position="243"/>
    </location>
</feature>
<keyword evidence="2" id="KW-0238">DNA-binding</keyword>
<evidence type="ECO:0000256" key="3">
    <source>
        <dbReference type="ARBA" id="ARBA00023163"/>
    </source>
</evidence>
<dbReference type="GO" id="GO:0003700">
    <property type="term" value="F:DNA-binding transcription factor activity"/>
    <property type="evidence" value="ECO:0007669"/>
    <property type="project" value="TreeGrafter"/>
</dbReference>
<evidence type="ECO:0000256" key="1">
    <source>
        <dbReference type="ARBA" id="ARBA00023015"/>
    </source>
</evidence>
<dbReference type="InterPro" id="IPR014757">
    <property type="entry name" value="Tscrpt_reg_IclR_C"/>
</dbReference>
<dbReference type="Pfam" id="PF01614">
    <property type="entry name" value="IclR_C"/>
    <property type="match status" value="1"/>
</dbReference>
<reference evidence="6 7" key="1">
    <citation type="submission" date="2016-10" db="EMBL/GenBank/DDBJ databases">
        <title>The whole genome sequencing and assembly of Bacillus simplex DSM 1321 strain.</title>
        <authorList>
            <person name="Park M.-K."/>
            <person name="Lee Y.-J."/>
            <person name="Yi H."/>
            <person name="Bahn Y.-S."/>
            <person name="Kim J.F."/>
            <person name="Lee D.-W."/>
        </authorList>
    </citation>
    <scope>NUCLEOTIDE SEQUENCE [LARGE SCALE GENOMIC DNA]</scope>
    <source>
        <strain evidence="6 7">DSM 1321</strain>
    </source>
</reference>
<dbReference type="Pfam" id="PF09339">
    <property type="entry name" value="HTH_IclR"/>
    <property type="match status" value="1"/>
</dbReference>
<protein>
    <submittedName>
        <fullName evidence="6">IclR family transcriptional regulator</fullName>
    </submittedName>
</protein>
<dbReference type="InterPro" id="IPR036388">
    <property type="entry name" value="WH-like_DNA-bd_sf"/>
</dbReference>
<keyword evidence="1" id="KW-0805">Transcription regulation</keyword>
<evidence type="ECO:0000313" key="6">
    <source>
        <dbReference type="EMBL" id="ASS96495.1"/>
    </source>
</evidence>
<dbReference type="EMBL" id="CP017704">
    <property type="protein sequence ID" value="ASS96495.1"/>
    <property type="molecule type" value="Genomic_DNA"/>
</dbReference>
<dbReference type="InterPro" id="IPR050707">
    <property type="entry name" value="HTH_MetabolicPath_Reg"/>
</dbReference>
<sequence length="246" mass="27834">MQSIDRAMNVIKVLVSNSTENWLSITELSQECDLPVSSMHRLLKAMSLHGLIQQDGQSKQYGLGNIWLEYGLRMYDKMDYISQIRPELERLMNKVEESVYLSQPIGMESLVIERIDSEKSQIRVYDQLGSRVPLHIGAANKAMLAYMPYNQAKKIVDALLPIQERAAFWDILQETKMKGHGISHSERTEGTCSVAVPIQNHFGEVHGAVSIGFVSFNLTEERLDFLIKNVMETGNRVSAKLGYRGT</sequence>
<dbReference type="GO" id="GO:0003677">
    <property type="term" value="F:DNA binding"/>
    <property type="evidence" value="ECO:0007669"/>
    <property type="project" value="UniProtKB-KW"/>
</dbReference>
<organism evidence="6 7">
    <name type="scientific">Peribacillus simplex NBRC 15720 = DSM 1321</name>
    <dbReference type="NCBI Taxonomy" id="1349754"/>
    <lineage>
        <taxon>Bacteria</taxon>
        <taxon>Bacillati</taxon>
        <taxon>Bacillota</taxon>
        <taxon>Bacilli</taxon>
        <taxon>Bacillales</taxon>
        <taxon>Bacillaceae</taxon>
        <taxon>Peribacillus</taxon>
    </lineage>
</organism>
<feature type="domain" description="HTH iclR-type" evidence="4">
    <location>
        <begin position="1"/>
        <end position="65"/>
    </location>
</feature>
<dbReference type="OrthoDB" id="9791752at2"/>
<keyword evidence="3" id="KW-0804">Transcription</keyword>
<proteinExistence type="predicted"/>
<evidence type="ECO:0000259" key="4">
    <source>
        <dbReference type="PROSITE" id="PS51077"/>
    </source>
</evidence>
<dbReference type="PROSITE" id="PS51078">
    <property type="entry name" value="ICLR_ED"/>
    <property type="match status" value="1"/>
</dbReference>
<dbReference type="RefSeq" id="WP_063233309.1">
    <property type="nucleotide sequence ID" value="NZ_BCVO01000008.1"/>
</dbReference>